<dbReference type="InterPro" id="IPR001242">
    <property type="entry name" value="Condensation_dom"/>
</dbReference>
<dbReference type="Proteomes" id="UP001338125">
    <property type="component" value="Unassembled WGS sequence"/>
</dbReference>
<dbReference type="CDD" id="cd05918">
    <property type="entry name" value="A_NRPS_SidN3_like"/>
    <property type="match status" value="2"/>
</dbReference>
<dbReference type="Gene3D" id="3.30.559.30">
    <property type="entry name" value="Nonribosomal peptide synthetase, condensation domain"/>
    <property type="match status" value="2"/>
</dbReference>
<dbReference type="Pfam" id="PF07993">
    <property type="entry name" value="NAD_binding_4"/>
    <property type="match status" value="1"/>
</dbReference>
<evidence type="ECO:0000259" key="5">
    <source>
        <dbReference type="Pfam" id="PF00501"/>
    </source>
</evidence>
<dbReference type="InterPro" id="IPR042099">
    <property type="entry name" value="ANL_N_sf"/>
</dbReference>
<dbReference type="InterPro" id="IPR045851">
    <property type="entry name" value="AMP-bd_C_sf"/>
</dbReference>
<dbReference type="InterPro" id="IPR036736">
    <property type="entry name" value="ACP-like_sf"/>
</dbReference>
<gene>
    <name evidence="9" type="ORF">PT974_12528</name>
</gene>
<feature type="domain" description="Condensation" evidence="7">
    <location>
        <begin position="665"/>
        <end position="889"/>
    </location>
</feature>
<dbReference type="InterPro" id="IPR036291">
    <property type="entry name" value="NAD(P)-bd_dom_sf"/>
</dbReference>
<feature type="domain" description="Thioester reductase (TE)" evidence="8">
    <location>
        <begin position="1581"/>
        <end position="1808"/>
    </location>
</feature>
<keyword evidence="10" id="KW-1185">Reference proteome</keyword>
<sequence length="1959" mass="212991">MESPQKIFAVGGFESFPALPSSVPRPVADSVVEHRVPLTRGSPSSLDIAAVSASIQAAWALVASCHTNSDYAAFDVSFPETNASVLGADTVTSPTPVCIRLAQDQKISECLQAVQSQTTNPTTHKDAGLPESWQEDVQTLLVIRTQTNSSAHGVLEKRPQTPEKAPTKTYALTLEIQFGTDKIAARAYFDSRVIEPWIMPKLLERLEVIVQQLDSIDPEQPLQTIRTITPKDLQEVWDLNSKVPEPIDRCIHDIIEQQATVQPDAVAISAWDGELSYGELNQLASLLASHIVDRVEPGSLIPLCFEKSQWATVALLGVLKAGAAFVFLDPSLPEKPLQHIIHQSNTTLVLCSLLNQSLISQLDETLQAITIDANFFSKFDNDKRILPTSNPSATSYVTFSSGRTGASKGVVLSHRSAISAIFYQTDILGFTKDVRIFDFAPYSSDVSIENAFTALTTGGCLCVPNEEDRTVRLAESIASTRANTIILTPSASHAISPDDVPSLQMIIFEGEPLHVRDVEPWWGKVRVVHRYGVSESPAASTININAQTPEAAIGIGKGAGQVTWIVDPDDSNRLVAPGFTGELLLEGPLVGRGYLNDPDKTAVVFIDDPEWLLQGAAPNQPGRHGRLFKTGDLVRYNEDGSLIYISRKESGVTEAENSSQEKTPEAEQDEEKITTYWRAFLANPENEPFPALPRSVPEPAADNTIECEFLFPQDTPSVTPSLIRAAWAIVVNRQTNSDDVIFGATVSGSNSPVPVRIKPARSHRVSEFLQAVQDQATEMAPFQHVGLGRIASVSSDAQDVCKFQTLLNVQSSNHLQTWDHTQQYALRLDIQLEAEKMNVKARFDSRVLEQWSAEGLLERFEFVVAQLASVSADSKRTLGDITTVTKKDLLQIWEWNGTMPENIDRCVHKMIEDQVKIRPGASAVEAWDGQITYAELDELSNKVASQLVELGVTTNMLLPVCFEKTLWTPVAAYGVLKAGAAFVLLDPNLPEERLRTIVSTTGSNVILSSAANMELSSRLSDKQLRVVKVSPHLRELAAPTAYPGPESQSASSLMFTVFTSGSTGTPKGAMMSHEGYASCLHHQLVDLGFNSDSRVFDFASYSFDISVHNIIATFVAGGCLCIPSDNDRKFNMTKAMQSMRCTLTDLTPTVAGLLDPSTLPDLKTLILAGEAVTVNDAQRWWGKVDLVNAYGPAECNISTISCRASCPEEVSRIGRGAGLLTWVVDPQDCDRLAPPGSVGELLLEGPLVGMGYLNDPIKTAAVFINGPKWLLEGLSTDQPGRLGRLYKTGDLVTYSSDGSLTYFGRKDTQVKIRGQRVELGEVEHNVQECISFTCKVVAEVVKPGQGAGPVLAAFIETEDEAIPVVNEPKVFSISDEDMAKIKKRLPSHMVPSMFFAMRALPMTPTGKVNRKGLREVACTHLISRQGAVLNASDSTSDGSSNTAAILETEQPAFTLAKKVSEMVAPWSQSGAEQRGFSDALLLSTGLDSVNMMSLAHFVSREFGVKVGIEVLMNPTTSIRSLSAFILDSKAATAMINTQPIVHSMSVDDVIAEISKHNAKIQVAESQVSTAKQSNSLLTVFLTGASGFIGTQVLRQLLEDPSVDRVTALIRGKSDASARNRLIESATTAQWWCDVYEEKLQVWPGDLSATHLGLNSARWGTLADGRTFDVIIHNGAAVNWAKSYAALEASNVGSTVQLLELAVKAPHMRFVYVSSEWQTGSQSGQTDHGDKEEDLAKEQVDGGINGYHMTKFVCDCIVKRAALRCQSERRVGIVRPGYVIGTATEGVPTTDDYLWRLALACIQAGAYNADKANTWLSVSTSATMASTIVGKALNPEKHSQVATHVKDGMAWKQFWALIKGMGYKIEPRSGADWWKIINEQIDTLKEEHPLWTLIDLVEADVAAPADETRPAASSTSMLLKVAVRRNADFLAKVGFLPLTGARASEGVQINGKGAFRRSGL</sequence>
<evidence type="ECO:0000256" key="3">
    <source>
        <dbReference type="ARBA" id="ARBA00022598"/>
    </source>
</evidence>
<dbReference type="PANTHER" id="PTHR45527">
    <property type="entry name" value="NONRIBOSOMAL PEPTIDE SYNTHETASE"/>
    <property type="match status" value="1"/>
</dbReference>
<dbReference type="Gene3D" id="3.30.300.30">
    <property type="match status" value="1"/>
</dbReference>
<reference evidence="9 10" key="1">
    <citation type="submission" date="2024-01" db="EMBL/GenBank/DDBJ databases">
        <title>Complete genome of Cladobotryum mycophilum ATHUM6906.</title>
        <authorList>
            <person name="Christinaki A.C."/>
            <person name="Myridakis A.I."/>
            <person name="Kouvelis V.N."/>
        </authorList>
    </citation>
    <scope>NUCLEOTIDE SEQUENCE [LARGE SCALE GENOMIC DNA]</scope>
    <source>
        <strain evidence="9 10">ATHUM6906</strain>
    </source>
</reference>
<evidence type="ECO:0000259" key="7">
    <source>
        <dbReference type="Pfam" id="PF00668"/>
    </source>
</evidence>
<feature type="domain" description="Carrier" evidence="6">
    <location>
        <begin position="1481"/>
        <end position="1525"/>
    </location>
</feature>
<feature type="domain" description="AMP-dependent synthetase/ligase" evidence="5">
    <location>
        <begin position="256"/>
        <end position="595"/>
    </location>
</feature>
<comment type="caution">
    <text evidence="9">The sequence shown here is derived from an EMBL/GenBank/DDBJ whole genome shotgun (WGS) entry which is preliminary data.</text>
</comment>
<keyword evidence="2" id="KW-0597">Phosphoprotein</keyword>
<dbReference type="SUPFAM" id="SSF51735">
    <property type="entry name" value="NAD(P)-binding Rossmann-fold domains"/>
    <property type="match status" value="1"/>
</dbReference>
<dbReference type="SUPFAM" id="SSF52777">
    <property type="entry name" value="CoA-dependent acyltransferases"/>
    <property type="match status" value="2"/>
</dbReference>
<keyword evidence="1" id="KW-0596">Phosphopantetheine</keyword>
<proteinExistence type="predicted"/>
<evidence type="ECO:0000256" key="1">
    <source>
        <dbReference type="ARBA" id="ARBA00022450"/>
    </source>
</evidence>
<dbReference type="Gene3D" id="3.40.50.12780">
    <property type="entry name" value="N-terminal domain of ligase-like"/>
    <property type="match status" value="2"/>
</dbReference>
<dbReference type="Gene3D" id="3.40.50.720">
    <property type="entry name" value="NAD(P)-binding Rossmann-like Domain"/>
    <property type="match status" value="1"/>
</dbReference>
<dbReference type="InterPro" id="IPR000873">
    <property type="entry name" value="AMP-dep_synth/lig_dom"/>
</dbReference>
<name>A0ABR0S874_9HYPO</name>
<dbReference type="NCBIfam" id="TIGR01733">
    <property type="entry name" value="AA-adenyl-dom"/>
    <property type="match status" value="1"/>
</dbReference>
<dbReference type="SUPFAM" id="SSF47336">
    <property type="entry name" value="ACP-like"/>
    <property type="match status" value="1"/>
</dbReference>
<keyword evidence="3" id="KW-0436">Ligase</keyword>
<dbReference type="SUPFAM" id="SSF56801">
    <property type="entry name" value="Acetyl-CoA synthetase-like"/>
    <property type="match status" value="2"/>
</dbReference>
<organism evidence="9 10">
    <name type="scientific">Cladobotryum mycophilum</name>
    <dbReference type="NCBI Taxonomy" id="491253"/>
    <lineage>
        <taxon>Eukaryota</taxon>
        <taxon>Fungi</taxon>
        <taxon>Dikarya</taxon>
        <taxon>Ascomycota</taxon>
        <taxon>Pezizomycotina</taxon>
        <taxon>Sordariomycetes</taxon>
        <taxon>Hypocreomycetidae</taxon>
        <taxon>Hypocreales</taxon>
        <taxon>Hypocreaceae</taxon>
        <taxon>Cladobotryum</taxon>
    </lineage>
</organism>
<evidence type="ECO:0000256" key="2">
    <source>
        <dbReference type="ARBA" id="ARBA00022553"/>
    </source>
</evidence>
<dbReference type="Pfam" id="PF00501">
    <property type="entry name" value="AMP-binding"/>
    <property type="match status" value="2"/>
</dbReference>
<dbReference type="Pfam" id="PF00668">
    <property type="entry name" value="Condensation"/>
    <property type="match status" value="1"/>
</dbReference>
<dbReference type="EMBL" id="JAVFKD010000016">
    <property type="protein sequence ID" value="KAK5988376.1"/>
    <property type="molecule type" value="Genomic_DNA"/>
</dbReference>
<dbReference type="InterPro" id="IPR010071">
    <property type="entry name" value="AA_adenyl_dom"/>
</dbReference>
<evidence type="ECO:0000259" key="6">
    <source>
        <dbReference type="Pfam" id="PF00550"/>
    </source>
</evidence>
<dbReference type="InterPro" id="IPR013120">
    <property type="entry name" value="FAR_NAD-bd"/>
</dbReference>
<dbReference type="Pfam" id="PF00550">
    <property type="entry name" value="PP-binding"/>
    <property type="match status" value="1"/>
</dbReference>
<evidence type="ECO:0000259" key="8">
    <source>
        <dbReference type="Pfam" id="PF07993"/>
    </source>
</evidence>
<dbReference type="InterPro" id="IPR010080">
    <property type="entry name" value="Thioester_reductase-like_dom"/>
</dbReference>
<dbReference type="PANTHER" id="PTHR45527:SF3">
    <property type="entry name" value="SIDEROPHORE SYNTHETASE (EUROFUNG)"/>
    <property type="match status" value="1"/>
</dbReference>
<feature type="region of interest" description="Disordered" evidence="4">
    <location>
        <begin position="649"/>
        <end position="670"/>
    </location>
</feature>
<feature type="domain" description="AMP-dependent synthetase/ligase" evidence="5">
    <location>
        <begin position="912"/>
        <end position="1253"/>
    </location>
</feature>
<dbReference type="NCBIfam" id="TIGR01746">
    <property type="entry name" value="Thioester-redct"/>
    <property type="match status" value="1"/>
</dbReference>
<accession>A0ABR0S874</accession>
<evidence type="ECO:0000313" key="9">
    <source>
        <dbReference type="EMBL" id="KAK5988376.1"/>
    </source>
</evidence>
<evidence type="ECO:0000313" key="10">
    <source>
        <dbReference type="Proteomes" id="UP001338125"/>
    </source>
</evidence>
<dbReference type="InterPro" id="IPR009081">
    <property type="entry name" value="PP-bd_ACP"/>
</dbReference>
<evidence type="ECO:0000256" key="4">
    <source>
        <dbReference type="SAM" id="MobiDB-lite"/>
    </source>
</evidence>
<protein>
    <submittedName>
        <fullName evidence="9">N-benzoylphenylalaninol synthetase apmA</fullName>
    </submittedName>
</protein>